<dbReference type="NCBIfam" id="TIGR01573">
    <property type="entry name" value="cas2"/>
    <property type="match status" value="1"/>
</dbReference>
<dbReference type="EMBL" id="CP073633">
    <property type="protein sequence ID" value="WHQ71030.1"/>
    <property type="molecule type" value="Genomic_DNA"/>
</dbReference>
<gene>
    <name evidence="7 8" type="primary">cas2</name>
    <name evidence="8" type="ORF">KEC54_05370</name>
</gene>
<keyword evidence="2 7" id="KW-0479">Metal-binding</keyword>
<evidence type="ECO:0000256" key="5">
    <source>
        <dbReference type="ARBA" id="ARBA00022842"/>
    </source>
</evidence>
<comment type="function">
    <text evidence="7">CRISPR (clustered regularly interspaced short palindromic repeat), is an adaptive immune system that provides protection against mobile genetic elements (viruses, transposable elements and conjugative plasmids). CRISPR clusters contain sequences complementary to antecedent mobile elements and target invading nucleic acids. CRISPR clusters are transcribed and processed into CRISPR RNA (crRNA). Functions as a ssRNA-specific endoribonuclease. Involved in the integration of spacer DNA into the CRISPR cassette.</text>
</comment>
<dbReference type="Proteomes" id="UP001223720">
    <property type="component" value="Chromosome"/>
</dbReference>
<dbReference type="GeneID" id="72992814"/>
<proteinExistence type="inferred from homology"/>
<evidence type="ECO:0000256" key="4">
    <source>
        <dbReference type="ARBA" id="ARBA00022801"/>
    </source>
</evidence>
<keyword evidence="4 7" id="KW-0378">Hydrolase</keyword>
<evidence type="ECO:0000256" key="3">
    <source>
        <dbReference type="ARBA" id="ARBA00022759"/>
    </source>
</evidence>
<dbReference type="AlphaFoldDB" id="A0AAX3WK02"/>
<evidence type="ECO:0000256" key="1">
    <source>
        <dbReference type="ARBA" id="ARBA00022722"/>
    </source>
</evidence>
<dbReference type="RefSeq" id="WP_003599826.1">
    <property type="nucleotide sequence ID" value="NZ_BJVP01000052.1"/>
</dbReference>
<comment type="cofactor">
    <cofactor evidence="7">
        <name>Mg(2+)</name>
        <dbReference type="ChEBI" id="CHEBI:18420"/>
    </cofactor>
</comment>
<dbReference type="GO" id="GO:0046872">
    <property type="term" value="F:metal ion binding"/>
    <property type="evidence" value="ECO:0007669"/>
    <property type="project" value="UniProtKB-UniRule"/>
</dbReference>
<dbReference type="SMR" id="A0AAX3WK02"/>
<dbReference type="GO" id="GO:0004521">
    <property type="term" value="F:RNA endonuclease activity"/>
    <property type="evidence" value="ECO:0007669"/>
    <property type="project" value="InterPro"/>
</dbReference>
<dbReference type="InterPro" id="IPR021127">
    <property type="entry name" value="CRISPR_associated_Cas2"/>
</dbReference>
<evidence type="ECO:0000313" key="8">
    <source>
        <dbReference type="EMBL" id="WHQ71030.1"/>
    </source>
</evidence>
<keyword evidence="5 7" id="KW-0460">Magnesium</keyword>
<feature type="binding site" evidence="7">
    <location>
        <position position="9"/>
    </location>
    <ligand>
        <name>Mg(2+)</name>
        <dbReference type="ChEBI" id="CHEBI:18420"/>
        <note>catalytic</note>
    </ligand>
</feature>
<dbReference type="HAMAP" id="MF_01471">
    <property type="entry name" value="Cas2"/>
    <property type="match status" value="1"/>
</dbReference>
<comment type="similarity">
    <text evidence="7">Belongs to the CRISPR-associated endoribonuclease Cas2 protein family.</text>
</comment>
<evidence type="ECO:0000256" key="6">
    <source>
        <dbReference type="ARBA" id="ARBA00023118"/>
    </source>
</evidence>
<sequence>MAVFLIAYDLVNERRGTHDYQPLWDELKRLGAHRTQFSLWLVSANNTTAEVRQHFQQFVDSNDRIWVTRLRKSQYDYANAIGGTNNWLSNNPPEA</sequence>
<keyword evidence="3 7" id="KW-0255">Endonuclease</keyword>
<keyword evidence="1 7" id="KW-0540">Nuclease</keyword>
<accession>A0AAX3WK02</accession>
<protein>
    <recommendedName>
        <fullName evidence="7">CRISPR-associated endoribonuclease Cas2</fullName>
        <ecNumber evidence="7">3.1.-.-</ecNumber>
    </recommendedName>
</protein>
<dbReference type="GO" id="GO:0016787">
    <property type="term" value="F:hydrolase activity"/>
    <property type="evidence" value="ECO:0007669"/>
    <property type="project" value="UniProtKB-KW"/>
</dbReference>
<evidence type="ECO:0000256" key="2">
    <source>
        <dbReference type="ARBA" id="ARBA00022723"/>
    </source>
</evidence>
<dbReference type="EC" id="3.1.-.-" evidence="7"/>
<dbReference type="GO" id="GO:0051607">
    <property type="term" value="P:defense response to virus"/>
    <property type="evidence" value="ECO:0007669"/>
    <property type="project" value="UniProtKB-UniRule"/>
</dbReference>
<dbReference type="SUPFAM" id="SSF143430">
    <property type="entry name" value="TTP0101/SSO1404-like"/>
    <property type="match status" value="1"/>
</dbReference>
<keyword evidence="6 7" id="KW-0051">Antiviral defense</keyword>
<evidence type="ECO:0000256" key="7">
    <source>
        <dbReference type="HAMAP-Rule" id="MF_01471"/>
    </source>
</evidence>
<comment type="subunit">
    <text evidence="7">Homodimer, forms a heterotetramer with a Cas1 homodimer.</text>
</comment>
<organism evidence="8 9">
    <name type="scientific">Methylorubrum extorquens</name>
    <name type="common">Methylobacterium dichloromethanicum</name>
    <name type="synonym">Methylobacterium extorquens</name>
    <dbReference type="NCBI Taxonomy" id="408"/>
    <lineage>
        <taxon>Bacteria</taxon>
        <taxon>Pseudomonadati</taxon>
        <taxon>Pseudomonadota</taxon>
        <taxon>Alphaproteobacteria</taxon>
        <taxon>Hyphomicrobiales</taxon>
        <taxon>Methylobacteriaceae</taxon>
        <taxon>Methylorubrum</taxon>
    </lineage>
</organism>
<reference evidence="8" key="1">
    <citation type="journal article" date="2022" name="Biotechnol. Bioprocess Eng.">
        <title>Pan-genome Analysis Reveals Comparative Genomic Features of Central Metabolic Pathways in Methylorubrum extorquens.</title>
        <authorList>
            <person name="Lee G.M."/>
            <person name="Scott-Nevros Z.K."/>
            <person name="Lee S.-M."/>
            <person name="Kim D."/>
        </authorList>
    </citation>
    <scope>NUCLEOTIDE SEQUENCE</scope>
    <source>
        <strain evidence="8">ATCC 55366</strain>
    </source>
</reference>
<dbReference type="GO" id="GO:0043571">
    <property type="term" value="P:maintenance of CRISPR repeat elements"/>
    <property type="evidence" value="ECO:0007669"/>
    <property type="project" value="UniProtKB-UniRule"/>
</dbReference>
<evidence type="ECO:0000313" key="9">
    <source>
        <dbReference type="Proteomes" id="UP001223720"/>
    </source>
</evidence>
<name>A0AAX3WK02_METEX</name>